<comment type="subcellular location">
    <subcellularLocation>
        <location evidence="1">Membrane</location>
        <topology evidence="1">Single-pass membrane protein</topology>
    </subcellularLocation>
</comment>
<keyword evidence="2 5" id="KW-0812">Transmembrane</keyword>
<feature type="transmembrane region" description="Helical" evidence="5">
    <location>
        <begin position="306"/>
        <end position="329"/>
    </location>
</feature>
<dbReference type="RefSeq" id="WP_188552328.1">
    <property type="nucleotide sequence ID" value="NZ_BMGT01000001.1"/>
</dbReference>
<dbReference type="Pfam" id="PF03544">
    <property type="entry name" value="TonB_C"/>
    <property type="match status" value="1"/>
</dbReference>
<feature type="transmembrane region" description="Helical" evidence="5">
    <location>
        <begin position="45"/>
        <end position="65"/>
    </location>
</feature>
<dbReference type="PANTHER" id="PTHR34978">
    <property type="entry name" value="POSSIBLE SENSOR-TRANSDUCER PROTEIN BLAR"/>
    <property type="match status" value="1"/>
</dbReference>
<evidence type="ECO:0000256" key="4">
    <source>
        <dbReference type="ARBA" id="ARBA00023136"/>
    </source>
</evidence>
<dbReference type="InterPro" id="IPR008756">
    <property type="entry name" value="Peptidase_M56"/>
</dbReference>
<dbReference type="InterPro" id="IPR037682">
    <property type="entry name" value="TonB_C"/>
</dbReference>
<dbReference type="EMBL" id="BMGT01000001">
    <property type="protein sequence ID" value="GGG64236.1"/>
    <property type="molecule type" value="Genomic_DNA"/>
</dbReference>
<evidence type="ECO:0000313" key="7">
    <source>
        <dbReference type="EMBL" id="GGG64236.1"/>
    </source>
</evidence>
<evidence type="ECO:0000256" key="3">
    <source>
        <dbReference type="ARBA" id="ARBA00022989"/>
    </source>
</evidence>
<evidence type="ECO:0000313" key="8">
    <source>
        <dbReference type="Proteomes" id="UP000647241"/>
    </source>
</evidence>
<evidence type="ECO:0000256" key="1">
    <source>
        <dbReference type="ARBA" id="ARBA00004167"/>
    </source>
</evidence>
<dbReference type="AlphaFoldDB" id="A0A917H169"/>
<organism evidence="7 8">
    <name type="scientific">Edaphobacter dinghuensis</name>
    <dbReference type="NCBI Taxonomy" id="1560005"/>
    <lineage>
        <taxon>Bacteria</taxon>
        <taxon>Pseudomonadati</taxon>
        <taxon>Acidobacteriota</taxon>
        <taxon>Terriglobia</taxon>
        <taxon>Terriglobales</taxon>
        <taxon>Acidobacteriaceae</taxon>
        <taxon>Edaphobacter</taxon>
    </lineage>
</organism>
<dbReference type="InterPro" id="IPR052173">
    <property type="entry name" value="Beta-lactam_resp_regulator"/>
</dbReference>
<proteinExistence type="predicted"/>
<dbReference type="GO" id="GO:0016020">
    <property type="term" value="C:membrane"/>
    <property type="evidence" value="ECO:0007669"/>
    <property type="project" value="UniProtKB-SubCell"/>
</dbReference>
<protein>
    <recommendedName>
        <fullName evidence="6">TonB C-terminal domain-containing protein</fullName>
    </recommendedName>
</protein>
<gene>
    <name evidence="7" type="ORF">GCM10011585_02270</name>
</gene>
<dbReference type="PROSITE" id="PS52015">
    <property type="entry name" value="TONB_CTD"/>
    <property type="match status" value="1"/>
</dbReference>
<dbReference type="GO" id="GO:0055085">
    <property type="term" value="P:transmembrane transport"/>
    <property type="evidence" value="ECO:0007669"/>
    <property type="project" value="InterPro"/>
</dbReference>
<name>A0A917H169_9BACT</name>
<feature type="transmembrane region" description="Helical" evidence="5">
    <location>
        <begin position="15"/>
        <end position="33"/>
    </location>
</feature>
<dbReference type="InterPro" id="IPR006260">
    <property type="entry name" value="TonB/TolA_C"/>
</dbReference>
<evidence type="ECO:0000259" key="6">
    <source>
        <dbReference type="PROSITE" id="PS52015"/>
    </source>
</evidence>
<dbReference type="Proteomes" id="UP000647241">
    <property type="component" value="Unassembled WGS sequence"/>
</dbReference>
<keyword evidence="4 5" id="KW-0472">Membrane</keyword>
<evidence type="ECO:0000256" key="2">
    <source>
        <dbReference type="ARBA" id="ARBA00022692"/>
    </source>
</evidence>
<feature type="transmembrane region" description="Helical" evidence="5">
    <location>
        <begin position="105"/>
        <end position="124"/>
    </location>
</feature>
<feature type="domain" description="TonB C-terminal" evidence="6">
    <location>
        <begin position="356"/>
        <end position="446"/>
    </location>
</feature>
<dbReference type="NCBIfam" id="TIGR01352">
    <property type="entry name" value="tonB_Cterm"/>
    <property type="match status" value="1"/>
</dbReference>
<dbReference type="SUPFAM" id="SSF74653">
    <property type="entry name" value="TolA/TonB C-terminal domain"/>
    <property type="match status" value="1"/>
</dbReference>
<reference evidence="7" key="2">
    <citation type="submission" date="2020-09" db="EMBL/GenBank/DDBJ databases">
        <authorList>
            <person name="Sun Q."/>
            <person name="Zhou Y."/>
        </authorList>
    </citation>
    <scope>NUCLEOTIDE SEQUENCE</scope>
    <source>
        <strain evidence="7">CGMCC 1.12997</strain>
    </source>
</reference>
<dbReference type="Pfam" id="PF05569">
    <property type="entry name" value="Peptidase_M56"/>
    <property type="match status" value="1"/>
</dbReference>
<dbReference type="PANTHER" id="PTHR34978:SF3">
    <property type="entry name" value="SLR0241 PROTEIN"/>
    <property type="match status" value="1"/>
</dbReference>
<dbReference type="CDD" id="cd07341">
    <property type="entry name" value="M56_BlaR1_MecR1_like"/>
    <property type="match status" value="1"/>
</dbReference>
<reference evidence="7" key="1">
    <citation type="journal article" date="2014" name="Int. J. Syst. Evol. Microbiol.">
        <title>Complete genome sequence of Corynebacterium casei LMG S-19264T (=DSM 44701T), isolated from a smear-ripened cheese.</title>
        <authorList>
            <consortium name="US DOE Joint Genome Institute (JGI-PGF)"/>
            <person name="Walter F."/>
            <person name="Albersmeier A."/>
            <person name="Kalinowski J."/>
            <person name="Ruckert C."/>
        </authorList>
    </citation>
    <scope>NUCLEOTIDE SEQUENCE</scope>
    <source>
        <strain evidence="7">CGMCC 1.12997</strain>
    </source>
</reference>
<evidence type="ECO:0000256" key="5">
    <source>
        <dbReference type="SAM" id="Phobius"/>
    </source>
</evidence>
<dbReference type="Gene3D" id="3.30.1150.10">
    <property type="match status" value="1"/>
</dbReference>
<sequence length="446" mass="48916">MNGLESFVLGYLVNSLWQVPLICVAAYGCARLVRRMGPQAEHRVWVTALLIAAVLPACAGTGAWLPHGFGTSASAAGSVQVEMGRFTQITGTALHLPTGLRHGAALLYMGLVIFFCGRLIWGVIQSVGLRRGSRRLELTGEWQNMWERCCCVFDVTNVEIASTPRITGPMTVGFRWRTLLVPSDFLETAEANDVEAALGHELAHMQRRDFAKNLFYELISLPVSYHPMTRWLKSQIRQSRELVCDAMAAEFVTTRELYARSLLRLASMMLNQTQTVNIHAIGIFDANILERRVMNLMTKPRETRGLLRIGFAAVCVAVGVATCGSALALRLDVSEPPAPAVAAATHDHPVKVQGAIMAGSKIGGENPVYPAKARAEKNTVDGTCTLQATINKEGYITRLRVVKSLRKDYDESALTAVKTWRYKPYLLNGEPVAVQTTININYSIGG</sequence>
<comment type="caution">
    <text evidence="7">The sequence shown here is derived from an EMBL/GenBank/DDBJ whole genome shotgun (WGS) entry which is preliminary data.</text>
</comment>
<keyword evidence="8" id="KW-1185">Reference proteome</keyword>
<accession>A0A917H169</accession>
<keyword evidence="3 5" id="KW-1133">Transmembrane helix</keyword>